<dbReference type="STRING" id="1035309.A0A2C5X9H0"/>
<sequence>MASPLLHLSPNLSQHLSDPSLTPLLTSACSQPTLESLTALASAALTADAALAHLDMGAPLRILVEYDAEPPSPSLSAISAFSFSLPSMTMPPAAAAGAALGAGAGNAVNHAPNSNAAVTPNVHNINTSPSHTTTYPLGPILLHSFIAPPSTTSTAPASNSGPSAIDPTTTTADHHRSPSPLPIEEPPLLVATVVGVSSDVTSEARRAACRMERIARQLHREWEVEERGGVGAGVGGDQYPGTGEDAATS</sequence>
<evidence type="ECO:0000256" key="1">
    <source>
        <dbReference type="SAM" id="MobiDB-lite"/>
    </source>
</evidence>
<comment type="caution">
    <text evidence="2">The sequence shown here is derived from an EMBL/GenBank/DDBJ whole genome shotgun (WGS) entry which is preliminary data.</text>
</comment>
<dbReference type="AlphaFoldDB" id="A0A2C5X9H0"/>
<gene>
    <name evidence="2" type="ORF">CFIMG_007959RA00001</name>
</gene>
<dbReference type="EMBL" id="APWK03000028">
    <property type="protein sequence ID" value="PHH54327.1"/>
    <property type="molecule type" value="Genomic_DNA"/>
</dbReference>
<protein>
    <submittedName>
        <fullName evidence="2">Uncharacterized protein</fullName>
    </submittedName>
</protein>
<feature type="region of interest" description="Disordered" evidence="1">
    <location>
        <begin position="227"/>
        <end position="249"/>
    </location>
</feature>
<dbReference type="Pfam" id="PF17233">
    <property type="entry name" value="DUF5308"/>
    <property type="match status" value="1"/>
</dbReference>
<evidence type="ECO:0000313" key="3">
    <source>
        <dbReference type="Proteomes" id="UP000222788"/>
    </source>
</evidence>
<organism evidence="2 3">
    <name type="scientific">Ceratocystis fimbriata CBS 114723</name>
    <dbReference type="NCBI Taxonomy" id="1035309"/>
    <lineage>
        <taxon>Eukaryota</taxon>
        <taxon>Fungi</taxon>
        <taxon>Dikarya</taxon>
        <taxon>Ascomycota</taxon>
        <taxon>Pezizomycotina</taxon>
        <taxon>Sordariomycetes</taxon>
        <taxon>Hypocreomycetidae</taxon>
        <taxon>Microascales</taxon>
        <taxon>Ceratocystidaceae</taxon>
        <taxon>Ceratocystis</taxon>
    </lineage>
</organism>
<name>A0A2C5X9H0_9PEZI</name>
<reference evidence="2 3" key="2">
    <citation type="journal article" date="2013" name="IMA Fungus">
        <title>IMA Genome-F 1: Ceratocystis fimbriata: Draft nuclear genome sequence for the plant pathogen, Ceratocystis fimbriata.</title>
        <authorList>
            <person name="Wilken P.M."/>
            <person name="Steenkamp E.T."/>
            <person name="Wingfield M.J."/>
            <person name="de Beer Z.W."/>
            <person name="Wingfield B.D."/>
        </authorList>
    </citation>
    <scope>NUCLEOTIDE SEQUENCE [LARGE SCALE GENOMIC DNA]</scope>
    <source>
        <strain evidence="2 3">CBS 114723</strain>
    </source>
</reference>
<feature type="region of interest" description="Disordered" evidence="1">
    <location>
        <begin position="151"/>
        <end position="185"/>
    </location>
</feature>
<keyword evidence="3" id="KW-1185">Reference proteome</keyword>
<accession>A0A2C5X9H0</accession>
<evidence type="ECO:0000313" key="2">
    <source>
        <dbReference type="EMBL" id="PHH54327.1"/>
    </source>
</evidence>
<feature type="compositionally biased region" description="Low complexity" evidence="1">
    <location>
        <begin position="151"/>
        <end position="164"/>
    </location>
</feature>
<dbReference type="Proteomes" id="UP000222788">
    <property type="component" value="Unassembled WGS sequence"/>
</dbReference>
<dbReference type="InterPro" id="IPR035186">
    <property type="entry name" value="DUF5308"/>
</dbReference>
<feature type="compositionally biased region" description="Gly residues" evidence="1">
    <location>
        <begin position="229"/>
        <end position="238"/>
    </location>
</feature>
<proteinExistence type="predicted"/>
<reference evidence="2 3" key="1">
    <citation type="journal article" date="2013" name="Fungal Biol.">
        <title>Analysis of microsatellite markers in the genome of the plant pathogen Ceratocystis fimbriata.</title>
        <authorList>
            <person name="Simpson M.C."/>
            <person name="Wilken P.M."/>
            <person name="Coetzee M.P."/>
            <person name="Wingfield M.J."/>
            <person name="Wingfield B.D."/>
        </authorList>
    </citation>
    <scope>NUCLEOTIDE SEQUENCE [LARGE SCALE GENOMIC DNA]</scope>
    <source>
        <strain evidence="2 3">CBS 114723</strain>
    </source>
</reference>